<organism evidence="1 2">
    <name type="scientific">Prevotella communis</name>
    <dbReference type="NCBI Taxonomy" id="2913614"/>
    <lineage>
        <taxon>Bacteria</taxon>
        <taxon>Pseudomonadati</taxon>
        <taxon>Bacteroidota</taxon>
        <taxon>Bacteroidia</taxon>
        <taxon>Bacteroidales</taxon>
        <taxon>Prevotellaceae</taxon>
        <taxon>Prevotella</taxon>
    </lineage>
</organism>
<proteinExistence type="predicted"/>
<dbReference type="Gene3D" id="3.80.10.10">
    <property type="entry name" value="Ribonuclease Inhibitor"/>
    <property type="match status" value="1"/>
</dbReference>
<reference evidence="2" key="1">
    <citation type="submission" date="2016-10" db="EMBL/GenBank/DDBJ databases">
        <authorList>
            <person name="de Groot N.N."/>
        </authorList>
    </citation>
    <scope>NUCLEOTIDE SEQUENCE [LARGE SCALE GENOMIC DNA]</scope>
    <source>
        <strain evidence="2">BP1-145</strain>
    </source>
</reference>
<dbReference type="SUPFAM" id="SSF52058">
    <property type="entry name" value="L domain-like"/>
    <property type="match status" value="1"/>
</dbReference>
<dbReference type="Pfam" id="PF13306">
    <property type="entry name" value="LRR_5"/>
    <property type="match status" value="1"/>
</dbReference>
<dbReference type="Gene3D" id="3.40.50.12480">
    <property type="match status" value="1"/>
</dbReference>
<dbReference type="InterPro" id="IPR026906">
    <property type="entry name" value="LRR_5"/>
</dbReference>
<dbReference type="PANTHER" id="PTHR45661:SF3">
    <property type="entry name" value="IG-LIKE DOMAIN-CONTAINING PROTEIN"/>
    <property type="match status" value="1"/>
</dbReference>
<protein>
    <submittedName>
        <fullName evidence="1">Leucine rich repeat-containing protein</fullName>
    </submittedName>
</protein>
<dbReference type="EMBL" id="FNIW01000043">
    <property type="protein sequence ID" value="SDO62531.1"/>
    <property type="molecule type" value="Genomic_DNA"/>
</dbReference>
<feature type="non-terminal residue" evidence="1">
    <location>
        <position position="1"/>
    </location>
</feature>
<gene>
    <name evidence="1" type="ORF">SAMN04487900_1432</name>
</gene>
<dbReference type="AlphaFoldDB" id="A0A1H0L3H5"/>
<dbReference type="InterPro" id="IPR053139">
    <property type="entry name" value="Surface_bspA-like"/>
</dbReference>
<dbReference type="InterPro" id="IPR032675">
    <property type="entry name" value="LRR_dom_sf"/>
</dbReference>
<name>A0A1H0L3H5_9BACT</name>
<comment type="caution">
    <text evidence="1">The sequence shown here is derived from an EMBL/GenBank/DDBJ whole genome shotgun (WGS) entry which is preliminary data.</text>
</comment>
<evidence type="ECO:0000313" key="2">
    <source>
        <dbReference type="Proteomes" id="UP000199134"/>
    </source>
</evidence>
<dbReference type="Proteomes" id="UP000199134">
    <property type="component" value="Unassembled WGS sequence"/>
</dbReference>
<dbReference type="PANTHER" id="PTHR45661">
    <property type="entry name" value="SURFACE ANTIGEN"/>
    <property type="match status" value="1"/>
</dbReference>
<dbReference type="RefSeq" id="WP_143005845.1">
    <property type="nucleotide sequence ID" value="NZ_FNIW01000043.1"/>
</dbReference>
<sequence length="218" mass="22852">PAGVTSIGSNAFSSCAALTAVTIPDGVTTIGDQAFYKCSSLTAITLPAGLTSIGGSAFYLCSNLANVTIPDGVTSIGSSAFRGCEKLESITLPVSVTSVGSQAFRNCSMLAEVNIFAPGLQYYGSYALENTSNGLKISVPAISLEEYKTRWSAYADKFVALPYYALTVKEGTVDADKWTVKVGDAEKTVTLPITNLEGGETITLKYNGRLKVKSVKAQ</sequence>
<dbReference type="OrthoDB" id="1716829at2"/>
<accession>A0A1H0L3H5</accession>
<evidence type="ECO:0000313" key="1">
    <source>
        <dbReference type="EMBL" id="SDO62531.1"/>
    </source>
</evidence>